<evidence type="ECO:0000256" key="2">
    <source>
        <dbReference type="SAM" id="SignalP"/>
    </source>
</evidence>
<protein>
    <recommendedName>
        <fullName evidence="3">DUF5067 domain-containing protein</fullName>
    </recommendedName>
</protein>
<keyword evidence="5" id="KW-1185">Reference proteome</keyword>
<reference evidence="5" key="1">
    <citation type="journal article" date="2019" name="Int. J. Syst. Evol. Microbiol.">
        <title>The Global Catalogue of Microorganisms (GCM) 10K type strain sequencing project: providing services to taxonomists for standard genome sequencing and annotation.</title>
        <authorList>
            <consortium name="The Broad Institute Genomics Platform"/>
            <consortium name="The Broad Institute Genome Sequencing Center for Infectious Disease"/>
            <person name="Wu L."/>
            <person name="Ma J."/>
        </authorList>
    </citation>
    <scope>NUCLEOTIDE SEQUENCE [LARGE SCALE GENOMIC DNA]</scope>
    <source>
        <strain evidence="5">JCM 8736</strain>
    </source>
</reference>
<organism evidence="4 5">
    <name type="scientific">Tetragenococcus solitarius</name>
    <dbReference type="NCBI Taxonomy" id="71453"/>
    <lineage>
        <taxon>Bacteria</taxon>
        <taxon>Bacillati</taxon>
        <taxon>Bacillota</taxon>
        <taxon>Bacilli</taxon>
        <taxon>Lactobacillales</taxon>
        <taxon>Enterococcaceae</taxon>
        <taxon>Tetragenococcus</taxon>
    </lineage>
</organism>
<accession>A0ABP6KPN0</accession>
<feature type="signal peptide" evidence="2">
    <location>
        <begin position="1"/>
        <end position="20"/>
    </location>
</feature>
<evidence type="ECO:0000259" key="3">
    <source>
        <dbReference type="Pfam" id="PF16729"/>
    </source>
</evidence>
<feature type="chain" id="PRO_5046813156" description="DUF5067 domain-containing protein" evidence="2">
    <location>
        <begin position="21"/>
        <end position="215"/>
    </location>
</feature>
<keyword evidence="1 2" id="KW-0732">Signal</keyword>
<dbReference type="Pfam" id="PF16729">
    <property type="entry name" value="DUF5067"/>
    <property type="match status" value="1"/>
</dbReference>
<dbReference type="Proteomes" id="UP001501577">
    <property type="component" value="Unassembled WGS sequence"/>
</dbReference>
<evidence type="ECO:0000256" key="1">
    <source>
        <dbReference type="ARBA" id="ARBA00022729"/>
    </source>
</evidence>
<comment type="caution">
    <text evidence="4">The sequence shown here is derived from an EMBL/GenBank/DDBJ whole genome shotgun (WGS) entry which is preliminary data.</text>
</comment>
<dbReference type="PROSITE" id="PS51257">
    <property type="entry name" value="PROKAR_LIPOPROTEIN"/>
    <property type="match status" value="1"/>
</dbReference>
<dbReference type="RefSeq" id="WP_068709434.1">
    <property type="nucleotide sequence ID" value="NZ_BAAAXQ010000056.1"/>
</dbReference>
<dbReference type="InterPro" id="IPR029050">
    <property type="entry name" value="Immunoprotect_excell_Ig-like"/>
</dbReference>
<evidence type="ECO:0000313" key="5">
    <source>
        <dbReference type="Proteomes" id="UP001501577"/>
    </source>
</evidence>
<evidence type="ECO:0000313" key="4">
    <source>
        <dbReference type="EMBL" id="GAA3020550.1"/>
    </source>
</evidence>
<dbReference type="Gene3D" id="2.60.40.1240">
    <property type="match status" value="1"/>
</dbReference>
<dbReference type="InterPro" id="IPR031989">
    <property type="entry name" value="DUF5067"/>
</dbReference>
<feature type="domain" description="DUF5067" evidence="3">
    <location>
        <begin position="53"/>
        <end position="132"/>
    </location>
</feature>
<sequence>MKKVLLGSLLVCTLSLVACSNNGDEEDTTAASTESKTEVTAAGYEEEGQDVAEMSFKDGKLETDYMKMSIDKTQVAHDNTMDEDGLVIWYTIENTSEDNIVPSEEWYLFTAKQQDDSTEYNLTDDIGYFNSAEALYPTEDENGEFVDDASWDEADANQTEFRNEYEEPADNELLPGKSKQFATGINLNNTEKPVIIQVGEEFPTSNNEEYKINLN</sequence>
<dbReference type="EMBL" id="BAAAXQ010000056">
    <property type="protein sequence ID" value="GAA3020550.1"/>
    <property type="molecule type" value="Genomic_DNA"/>
</dbReference>
<proteinExistence type="predicted"/>
<name>A0ABP6KPN0_9ENTE</name>
<gene>
    <name evidence="4" type="ORF">GCM10019998_16030</name>
</gene>